<gene>
    <name evidence="4" type="ORF">ENV60_08960</name>
</gene>
<keyword evidence="2" id="KW-0732">Signal</keyword>
<dbReference type="GO" id="GO:1904680">
    <property type="term" value="F:peptide transmembrane transporter activity"/>
    <property type="evidence" value="ECO:0007669"/>
    <property type="project" value="TreeGrafter"/>
</dbReference>
<dbReference type="Gene3D" id="3.10.105.10">
    <property type="entry name" value="Dipeptide-binding Protein, Domain 3"/>
    <property type="match status" value="1"/>
</dbReference>
<evidence type="ECO:0000256" key="2">
    <source>
        <dbReference type="ARBA" id="ARBA00022729"/>
    </source>
</evidence>
<dbReference type="SUPFAM" id="SSF53850">
    <property type="entry name" value="Periplasmic binding protein-like II"/>
    <property type="match status" value="1"/>
</dbReference>
<evidence type="ECO:0000313" key="4">
    <source>
        <dbReference type="EMBL" id="HGV98406.1"/>
    </source>
</evidence>
<evidence type="ECO:0000256" key="1">
    <source>
        <dbReference type="ARBA" id="ARBA00005695"/>
    </source>
</evidence>
<dbReference type="PANTHER" id="PTHR30290">
    <property type="entry name" value="PERIPLASMIC BINDING COMPONENT OF ABC TRANSPORTER"/>
    <property type="match status" value="1"/>
</dbReference>
<reference evidence="4" key="1">
    <citation type="journal article" date="2020" name="mSystems">
        <title>Genome- and Community-Level Interaction Insights into Carbon Utilization and Element Cycling Functions of Hydrothermarchaeota in Hydrothermal Sediment.</title>
        <authorList>
            <person name="Zhou Z."/>
            <person name="Liu Y."/>
            <person name="Xu W."/>
            <person name="Pan J."/>
            <person name="Luo Z.H."/>
            <person name="Li M."/>
        </authorList>
    </citation>
    <scope>NUCLEOTIDE SEQUENCE [LARGE SCALE GENOMIC DNA]</scope>
    <source>
        <strain evidence="4">SpSt-774</strain>
    </source>
</reference>
<evidence type="ECO:0000259" key="3">
    <source>
        <dbReference type="Pfam" id="PF00496"/>
    </source>
</evidence>
<dbReference type="EMBL" id="DTGZ01000168">
    <property type="protein sequence ID" value="HGV98406.1"/>
    <property type="molecule type" value="Genomic_DNA"/>
</dbReference>
<dbReference type="PROSITE" id="PS01040">
    <property type="entry name" value="SBP_BACTERIAL_5"/>
    <property type="match status" value="1"/>
</dbReference>
<feature type="domain" description="Solute-binding protein family 5" evidence="3">
    <location>
        <begin position="65"/>
        <end position="397"/>
    </location>
</feature>
<comment type="similarity">
    <text evidence="1">Belongs to the bacterial solute-binding protein 5 family.</text>
</comment>
<sequence>MSFRIFIILFLLFSFCTSDKKDTVVILYDRPPRTLDPHLRSEVVTLSILCNVYECLVDYDPNLRLIPKLADNWSMPDSLTWEISIRKGVKFHNHKLLTAQDVAYSFYRIFSLPGSEMKDLKMIVDTVIVVNEALMRIKTKFPYHYLLTHLTNMAIVPKDFTDFAKNPTGTGPYRVIHITKDSIVFIKNAEYYGRMPEVNKGIFKFVPEISNRIELIKNNKAQIVYGIPSDSVISNSIQILFAPSVITRYLEYDLNKFPFNQFLFRQAINLSINRREIAEKLYNNFALPANQFIPKGFIGYIPEFPVIPYEPESAQKLIKKIGLNSKIKFAYAKVVEPVGKYVAENFRSIGIDVEELSLAAEEFWAGVENGKFDCYLISSINTSLDGFNSVIISSFHTNSPERGMGLMNSYHYSNPKVDMLIDKAIRTRDREIRLFCIKEIQRQLLIDLPTIPIIWEPRVYGVSREIKWHPRLDQQIRLAEIEIR</sequence>
<dbReference type="GO" id="GO:0043190">
    <property type="term" value="C:ATP-binding cassette (ABC) transporter complex"/>
    <property type="evidence" value="ECO:0007669"/>
    <property type="project" value="InterPro"/>
</dbReference>
<dbReference type="InterPro" id="IPR000914">
    <property type="entry name" value="SBP_5_dom"/>
</dbReference>
<dbReference type="GO" id="GO:0042597">
    <property type="term" value="C:periplasmic space"/>
    <property type="evidence" value="ECO:0007669"/>
    <property type="project" value="UniProtKB-ARBA"/>
</dbReference>
<dbReference type="Gene3D" id="3.40.190.10">
    <property type="entry name" value="Periplasmic binding protein-like II"/>
    <property type="match status" value="1"/>
</dbReference>
<dbReference type="InterPro" id="IPR039424">
    <property type="entry name" value="SBP_5"/>
</dbReference>
<dbReference type="Pfam" id="PF00496">
    <property type="entry name" value="SBP_bac_5"/>
    <property type="match status" value="1"/>
</dbReference>
<organism evidence="4">
    <name type="scientific">candidate division WOR-3 bacterium</name>
    <dbReference type="NCBI Taxonomy" id="2052148"/>
    <lineage>
        <taxon>Bacteria</taxon>
        <taxon>Bacteria division WOR-3</taxon>
    </lineage>
</organism>
<dbReference type="GO" id="GO:0015833">
    <property type="term" value="P:peptide transport"/>
    <property type="evidence" value="ECO:0007669"/>
    <property type="project" value="TreeGrafter"/>
</dbReference>
<dbReference type="InterPro" id="IPR030678">
    <property type="entry name" value="Peptide/Ni-bd"/>
</dbReference>
<accession>A0A7C4TDI4</accession>
<dbReference type="AlphaFoldDB" id="A0A7C4TDI4"/>
<protein>
    <recommendedName>
        <fullName evidence="3">Solute-binding protein family 5 domain-containing protein</fullName>
    </recommendedName>
</protein>
<comment type="caution">
    <text evidence="4">The sequence shown here is derived from an EMBL/GenBank/DDBJ whole genome shotgun (WGS) entry which is preliminary data.</text>
</comment>
<dbReference type="InterPro" id="IPR023765">
    <property type="entry name" value="SBP_5_CS"/>
</dbReference>
<name>A0A7C4TDI4_UNCW3</name>
<dbReference type="PIRSF" id="PIRSF002741">
    <property type="entry name" value="MppA"/>
    <property type="match status" value="1"/>
</dbReference>
<proteinExistence type="inferred from homology"/>